<name>A0A151M7V6_ALLMI</name>
<dbReference type="EMBL" id="AKHW03006358">
    <property type="protein sequence ID" value="KYO20608.1"/>
    <property type="molecule type" value="Genomic_DNA"/>
</dbReference>
<comment type="caution">
    <text evidence="1">The sequence shown here is derived from an EMBL/GenBank/DDBJ whole genome shotgun (WGS) entry which is preliminary data.</text>
</comment>
<sequence>MDFALLRRALFRLAEFQPAKRLGRRGRRAIRLGAPCAMVHVCAHGPRQPGEQLPQNLVLLMFSQRISEVQPMACSGPIQGHFIAQRKQNNRSLASAFSISALQHLKLGQWIRWLKMVVCFSEIF</sequence>
<proteinExistence type="predicted"/>
<gene>
    <name evidence="1" type="ORF">Y1Q_0012510</name>
</gene>
<keyword evidence="2" id="KW-1185">Reference proteome</keyword>
<evidence type="ECO:0000313" key="2">
    <source>
        <dbReference type="Proteomes" id="UP000050525"/>
    </source>
</evidence>
<protein>
    <submittedName>
        <fullName evidence="1">Uncharacterized protein</fullName>
    </submittedName>
</protein>
<dbReference type="AlphaFoldDB" id="A0A151M7V6"/>
<organism evidence="1 2">
    <name type="scientific">Alligator mississippiensis</name>
    <name type="common">American alligator</name>
    <dbReference type="NCBI Taxonomy" id="8496"/>
    <lineage>
        <taxon>Eukaryota</taxon>
        <taxon>Metazoa</taxon>
        <taxon>Chordata</taxon>
        <taxon>Craniata</taxon>
        <taxon>Vertebrata</taxon>
        <taxon>Euteleostomi</taxon>
        <taxon>Archelosauria</taxon>
        <taxon>Archosauria</taxon>
        <taxon>Crocodylia</taxon>
        <taxon>Alligatoridae</taxon>
        <taxon>Alligatorinae</taxon>
        <taxon>Alligator</taxon>
    </lineage>
</organism>
<accession>A0A151M7V6</accession>
<evidence type="ECO:0000313" key="1">
    <source>
        <dbReference type="EMBL" id="KYO20608.1"/>
    </source>
</evidence>
<dbReference type="Proteomes" id="UP000050525">
    <property type="component" value="Unassembled WGS sequence"/>
</dbReference>
<reference evidence="1 2" key="1">
    <citation type="journal article" date="2012" name="Genome Biol.">
        <title>Sequencing three crocodilian genomes to illuminate the evolution of archosaurs and amniotes.</title>
        <authorList>
            <person name="St John J.A."/>
            <person name="Braun E.L."/>
            <person name="Isberg S.R."/>
            <person name="Miles L.G."/>
            <person name="Chong A.Y."/>
            <person name="Gongora J."/>
            <person name="Dalzell P."/>
            <person name="Moran C."/>
            <person name="Bed'hom B."/>
            <person name="Abzhanov A."/>
            <person name="Burgess S.C."/>
            <person name="Cooksey A.M."/>
            <person name="Castoe T.A."/>
            <person name="Crawford N.G."/>
            <person name="Densmore L.D."/>
            <person name="Drew J.C."/>
            <person name="Edwards S.V."/>
            <person name="Faircloth B.C."/>
            <person name="Fujita M.K."/>
            <person name="Greenwold M.J."/>
            <person name="Hoffmann F.G."/>
            <person name="Howard J.M."/>
            <person name="Iguchi T."/>
            <person name="Janes D.E."/>
            <person name="Khan S.Y."/>
            <person name="Kohno S."/>
            <person name="de Koning A.J."/>
            <person name="Lance S.L."/>
            <person name="McCarthy F.M."/>
            <person name="McCormack J.E."/>
            <person name="Merchant M.E."/>
            <person name="Peterson D.G."/>
            <person name="Pollock D.D."/>
            <person name="Pourmand N."/>
            <person name="Raney B.J."/>
            <person name="Roessler K.A."/>
            <person name="Sanford J.R."/>
            <person name="Sawyer R.H."/>
            <person name="Schmidt C.J."/>
            <person name="Triplett E.W."/>
            <person name="Tuberville T.D."/>
            <person name="Venegas-Anaya M."/>
            <person name="Howard J.T."/>
            <person name="Jarvis E.D."/>
            <person name="Guillette L.J.Jr."/>
            <person name="Glenn T.C."/>
            <person name="Green R.E."/>
            <person name="Ray D.A."/>
        </authorList>
    </citation>
    <scope>NUCLEOTIDE SEQUENCE [LARGE SCALE GENOMIC DNA]</scope>
    <source>
        <strain evidence="1">KSC_2009_1</strain>
    </source>
</reference>